<evidence type="ECO:0000313" key="5">
    <source>
        <dbReference type="Proteomes" id="UP001597419"/>
    </source>
</evidence>
<comment type="caution">
    <text evidence="4">The sequence shown here is derived from an EMBL/GenBank/DDBJ whole genome shotgun (WGS) entry which is preliminary data.</text>
</comment>
<proteinExistence type="predicted"/>
<dbReference type="InterPro" id="IPR036188">
    <property type="entry name" value="FAD/NAD-bd_sf"/>
</dbReference>
<dbReference type="PRINTS" id="PR00420">
    <property type="entry name" value="RNGMNOXGNASE"/>
</dbReference>
<dbReference type="Gene3D" id="3.50.50.60">
    <property type="entry name" value="FAD/NAD(P)-binding domain"/>
    <property type="match status" value="1"/>
</dbReference>
<keyword evidence="1" id="KW-0560">Oxidoreductase</keyword>
<gene>
    <name evidence="4" type="ORF">ACFSYJ_26345</name>
</gene>
<dbReference type="InterPro" id="IPR002938">
    <property type="entry name" value="FAD-bd"/>
</dbReference>
<evidence type="ECO:0000256" key="1">
    <source>
        <dbReference type="ARBA" id="ARBA00023002"/>
    </source>
</evidence>
<dbReference type="PANTHER" id="PTHR13789:SF309">
    <property type="entry name" value="PUTATIVE (AFU_ORTHOLOGUE AFUA_6G14510)-RELATED"/>
    <property type="match status" value="1"/>
</dbReference>
<organism evidence="4 5">
    <name type="scientific">Amycolatopsis samaneae</name>
    <dbReference type="NCBI Taxonomy" id="664691"/>
    <lineage>
        <taxon>Bacteria</taxon>
        <taxon>Bacillati</taxon>
        <taxon>Actinomycetota</taxon>
        <taxon>Actinomycetes</taxon>
        <taxon>Pseudonocardiales</taxon>
        <taxon>Pseudonocardiaceae</taxon>
        <taxon>Amycolatopsis</taxon>
    </lineage>
</organism>
<dbReference type="SUPFAM" id="SSF51905">
    <property type="entry name" value="FAD/NAD(P)-binding domain"/>
    <property type="match status" value="1"/>
</dbReference>
<evidence type="ECO:0000256" key="2">
    <source>
        <dbReference type="ARBA" id="ARBA00023033"/>
    </source>
</evidence>
<dbReference type="Proteomes" id="UP001597419">
    <property type="component" value="Unassembled WGS sequence"/>
</dbReference>
<accession>A0ABW5GMR9</accession>
<dbReference type="PANTHER" id="PTHR13789">
    <property type="entry name" value="MONOOXYGENASE"/>
    <property type="match status" value="1"/>
</dbReference>
<dbReference type="GO" id="GO:0004497">
    <property type="term" value="F:monooxygenase activity"/>
    <property type="evidence" value="ECO:0007669"/>
    <property type="project" value="UniProtKB-KW"/>
</dbReference>
<protein>
    <submittedName>
        <fullName evidence="4">FAD-dependent monooxygenase</fullName>
    </submittedName>
</protein>
<dbReference type="RefSeq" id="WP_345401519.1">
    <property type="nucleotide sequence ID" value="NZ_BAABHG010000012.1"/>
</dbReference>
<reference evidence="5" key="1">
    <citation type="journal article" date="2019" name="Int. J. Syst. Evol. Microbiol.">
        <title>The Global Catalogue of Microorganisms (GCM) 10K type strain sequencing project: providing services to taxonomists for standard genome sequencing and annotation.</title>
        <authorList>
            <consortium name="The Broad Institute Genomics Platform"/>
            <consortium name="The Broad Institute Genome Sequencing Center for Infectious Disease"/>
            <person name="Wu L."/>
            <person name="Ma J."/>
        </authorList>
    </citation>
    <scope>NUCLEOTIDE SEQUENCE [LARGE SCALE GENOMIC DNA]</scope>
    <source>
        <strain evidence="5">CGMCC 4.7643</strain>
    </source>
</reference>
<dbReference type="EMBL" id="JBHUKU010000015">
    <property type="protein sequence ID" value="MFD2462153.1"/>
    <property type="molecule type" value="Genomic_DNA"/>
</dbReference>
<dbReference type="InterPro" id="IPR050493">
    <property type="entry name" value="FAD-dep_Monooxygenase_BioMet"/>
</dbReference>
<evidence type="ECO:0000313" key="4">
    <source>
        <dbReference type="EMBL" id="MFD2462153.1"/>
    </source>
</evidence>
<keyword evidence="2 4" id="KW-0503">Monooxygenase</keyword>
<sequence>MGHAVVVGGGIGGLSAAVALHRYGWRVTVLERAPGFTAIGAGISLWPNAVRALETIGVGERLAPLLSVQHGGGLRDRHGRRLTRWDVDALTSRQGGPLTAVHRADLIETLRAALPGEWLRTGAEVTEVRPDGRVRIGDEEFQADLVVAADGIRSRIRQALWPDHPAPVYCGGTAIRGIAEMSEPIELSTTWHRGAEVGVIPLVDGRVYWWAGYVTEPGIRHADTKTYLTARFGDWHAPIPALIEATPPEALLHHDVDYLATPLPSYVRGRIAMLGDAAHAIPPFLGQGGCQAIEDAVVLAHSVSTKDTIDDALREYDVQRRDRGRRVMLATLRAGRTGMLLRNPVATTIRAALLRVIPASIAARANGAITRWEPPRPPAQPRTR</sequence>
<evidence type="ECO:0000259" key="3">
    <source>
        <dbReference type="Pfam" id="PF01494"/>
    </source>
</evidence>
<keyword evidence="5" id="KW-1185">Reference proteome</keyword>
<name>A0ABW5GMR9_9PSEU</name>
<dbReference type="Pfam" id="PF01494">
    <property type="entry name" value="FAD_binding_3"/>
    <property type="match status" value="1"/>
</dbReference>
<feature type="domain" description="FAD-binding" evidence="3">
    <location>
        <begin position="4"/>
        <end position="328"/>
    </location>
</feature>